<dbReference type="AlphaFoldDB" id="A0A1G4IAJ7"/>
<name>A0A1G4IAJ7_TRYEQ</name>
<evidence type="ECO:0000313" key="2">
    <source>
        <dbReference type="Proteomes" id="UP000195570"/>
    </source>
</evidence>
<protein>
    <submittedName>
        <fullName evidence="1">Uncharacterized protein</fullName>
    </submittedName>
</protein>
<dbReference type="VEuPathDB" id="TriTrypDB:TEOVI_000075300"/>
<dbReference type="Proteomes" id="UP000195570">
    <property type="component" value="Unassembled WGS sequence"/>
</dbReference>
<evidence type="ECO:0000313" key="1">
    <source>
        <dbReference type="EMBL" id="SCU69196.1"/>
    </source>
</evidence>
<dbReference type="RefSeq" id="XP_067080208.1">
    <property type="nucleotide sequence ID" value="XM_067224107.1"/>
</dbReference>
<sequence>MYSRALPTYIYMLPQQRLRLILTRSVGVLAEISSVQPRKPPFDEQQQAFHSHVQHLPAKDIFSDLLVSASALGVGSREDWLRLKKVYLARLPELPCPTVVMLLRQLVKNDACGLVECVSIQDRLAESHFLTTLKTEEQMEALSSIVIVGSRLSPKFIPYAQEALRVIISGAQVELLPELSYVVGCLVTSEDNGISAEAQSSILKELLERVRRVDYTLLTQEKLVYLFWSLSTFCSSIIPVRLVYIEVCEAIVANGIRTGGVESASPRNDLLLLCGLCQIVSVSGSGDRVVPIQSEGVINNVSWPENDCLGCLSPSFTVKLLAILDSVVLTFVHRVVKGEIQNRFIISTVLESLTYCGLTKLQKNAQILFHILLRMLMYNGIDFWLRPLGDAAAVTRAEAIGPLVNVYSVAADVAFLDRLMYRLNFCVFPPVSQCALEKATVKQVRIILEAIAYGNLTVNSRKFYLGECFKTVPGIVRNASRWELPRIINAVMKLSIKDNFIWCAIRERSRELGYQHGCRGGGYPQTDTKRHEVSGKCSEEDTNSSDVALQICEKALMLSESEGVPLERLTHSLETLCTCKGMKSSTMTQCAAIVGSLSKLRIPSRGFKPYTAVSTPIFLRLEVLQYPDWGLSLILDGAAAGVSRTVLLNSLSAVGTRLLQNDLGRNRYESAVFYLIAAHELDARYSVLHPHIVGTIRDQQRLQTLPFHILVRLVGALCAFGIDEKCVLERALHGVDSLCVHVVEREKWVEADWRAALVLVNAMWTSAAKAVWKSLIHVTRKLVIVMIKRIRDGEVGVYPLQAALAIATVIINDLDNSSMGYADGKVNDDIVTAFLNIVAPLFSEDGVSFSLPRAEALLRSESGALFPPQCNSLTCSLVVSHALQRLIQMNNDSAKRFTPHAIGLWRFCLKHIEKAPLTDRTLMNTVTFCVRFGGSSQTFDRFMASLVDSGDEVSMLDVCLIAEGLLKNGKRRPIATQFIAHFSQKLPLDNLPAAALCSLLLFFARDAEKVALGLSKVEMLLSLVWASLVLKMDRLAGSGELLKLVETVPANAANPLLRLICDTKAIDDTPTVELVRPLNIVLGWKTNTVSPATVLCFLQKVGASIELREKTDPAECLATEEMKRMIHCYSQ</sequence>
<keyword evidence="2" id="KW-1185">Reference proteome</keyword>
<organism evidence="1 2">
    <name type="scientific">Trypanosoma equiperdum</name>
    <dbReference type="NCBI Taxonomy" id="5694"/>
    <lineage>
        <taxon>Eukaryota</taxon>
        <taxon>Discoba</taxon>
        <taxon>Euglenozoa</taxon>
        <taxon>Kinetoplastea</taxon>
        <taxon>Metakinetoplastina</taxon>
        <taxon>Trypanosomatida</taxon>
        <taxon>Trypanosomatidae</taxon>
        <taxon>Trypanosoma</taxon>
    </lineage>
</organism>
<dbReference type="GeneID" id="92374693"/>
<proteinExistence type="predicted"/>
<comment type="caution">
    <text evidence="1">The sequence shown here is derived from an EMBL/GenBank/DDBJ whole genome shotgun (WGS) entry which is preliminary data.</text>
</comment>
<reference evidence="1" key="1">
    <citation type="submission" date="2016-09" db="EMBL/GenBank/DDBJ databases">
        <authorList>
            <person name="Hebert L."/>
            <person name="Moumen B."/>
        </authorList>
    </citation>
    <scope>NUCLEOTIDE SEQUENCE [LARGE SCALE GENOMIC DNA]</scope>
    <source>
        <strain evidence="1">OVI</strain>
    </source>
</reference>
<gene>
    <name evidence="1" type="ORF">TEOVI_000075300</name>
</gene>
<accession>A0A1G4IAJ7</accession>
<dbReference type="EMBL" id="CZPT02001174">
    <property type="protein sequence ID" value="SCU69196.1"/>
    <property type="molecule type" value="Genomic_DNA"/>
</dbReference>